<gene>
    <name evidence="1" type="ORF">TBIB3V08_LOCUS10505</name>
</gene>
<dbReference type="EMBL" id="OD569721">
    <property type="protein sequence ID" value="CAD7448216.1"/>
    <property type="molecule type" value="Genomic_DNA"/>
</dbReference>
<dbReference type="AlphaFoldDB" id="A0A7R9F731"/>
<name>A0A7R9F731_9NEOP</name>
<organism evidence="1">
    <name type="scientific">Timema bartmani</name>
    <dbReference type="NCBI Taxonomy" id="61472"/>
    <lineage>
        <taxon>Eukaryota</taxon>
        <taxon>Metazoa</taxon>
        <taxon>Ecdysozoa</taxon>
        <taxon>Arthropoda</taxon>
        <taxon>Hexapoda</taxon>
        <taxon>Insecta</taxon>
        <taxon>Pterygota</taxon>
        <taxon>Neoptera</taxon>
        <taxon>Polyneoptera</taxon>
        <taxon>Phasmatodea</taxon>
        <taxon>Timematodea</taxon>
        <taxon>Timematoidea</taxon>
        <taxon>Timematidae</taxon>
        <taxon>Timema</taxon>
    </lineage>
</organism>
<reference evidence="1" key="1">
    <citation type="submission" date="2020-11" db="EMBL/GenBank/DDBJ databases">
        <authorList>
            <person name="Tran Van P."/>
        </authorList>
    </citation>
    <scope>NUCLEOTIDE SEQUENCE</scope>
</reference>
<proteinExistence type="predicted"/>
<sequence length="64" mass="7392">MSFDCQKNQVLRRVPATAARWNKDKTNVLVSGELHYRSEFDIYKTTTKIGKSFKTDLPVAVKRC</sequence>
<evidence type="ECO:0000313" key="1">
    <source>
        <dbReference type="EMBL" id="CAD7448216.1"/>
    </source>
</evidence>
<protein>
    <submittedName>
        <fullName evidence="1">Uncharacterized protein</fullName>
    </submittedName>
</protein>
<accession>A0A7R9F731</accession>